<evidence type="ECO:0000256" key="1">
    <source>
        <dbReference type="SAM" id="MobiDB-lite"/>
    </source>
</evidence>
<protein>
    <submittedName>
        <fullName evidence="2">Uncharacterized protein</fullName>
    </submittedName>
</protein>
<name>A0A1C5A4F0_9ACTN</name>
<gene>
    <name evidence="2" type="ORF">GA0070215_1245</name>
</gene>
<evidence type="ECO:0000313" key="3">
    <source>
        <dbReference type="Proteomes" id="UP000198551"/>
    </source>
</evidence>
<organism evidence="2 3">
    <name type="scientific">Micromonospora marina</name>
    <dbReference type="NCBI Taxonomy" id="307120"/>
    <lineage>
        <taxon>Bacteria</taxon>
        <taxon>Bacillati</taxon>
        <taxon>Actinomycetota</taxon>
        <taxon>Actinomycetes</taxon>
        <taxon>Micromonosporales</taxon>
        <taxon>Micromonosporaceae</taxon>
        <taxon>Micromonospora</taxon>
    </lineage>
</organism>
<dbReference type="Proteomes" id="UP000198551">
    <property type="component" value="Unassembled WGS sequence"/>
</dbReference>
<sequence>MLATGNHRRDQVARRGRGRRPPSQGRAASVRPWAPSRRTRGDGTRSIAAGRESNSSPYGLMPRRSGPSSASSCRIDRRPHADGSRRSTAFRSGDLSRRSRLRPAPTASELDSRDVLDEAADVRYRPERVSDAAAQLSGRRFEVVVFRRPVDICISQFVDSVIGKSLGIGHQDVDPAVQVQSKRRRHMSVLHPASMPGRSSRLMAATAPAVYRHASARSRNGIRRDGTTARTLRLLRRCSPPRRVVDPPALGNPRSSTTPAAPPIELSI</sequence>
<feature type="compositionally biased region" description="Basic and acidic residues" evidence="1">
    <location>
        <begin position="74"/>
        <end position="85"/>
    </location>
</feature>
<evidence type="ECO:0000313" key="2">
    <source>
        <dbReference type="EMBL" id="SCF40036.1"/>
    </source>
</evidence>
<dbReference type="AlphaFoldDB" id="A0A1C5A4F0"/>
<reference evidence="3" key="1">
    <citation type="submission" date="2016-06" db="EMBL/GenBank/DDBJ databases">
        <authorList>
            <person name="Varghese N."/>
        </authorList>
    </citation>
    <scope>NUCLEOTIDE SEQUENCE [LARGE SCALE GENOMIC DNA]</scope>
    <source>
        <strain evidence="3">DSM 45555</strain>
    </source>
</reference>
<accession>A0A1C5A4F0</accession>
<feature type="region of interest" description="Disordered" evidence="1">
    <location>
        <begin position="1"/>
        <end position="111"/>
    </location>
</feature>
<keyword evidence="3" id="KW-1185">Reference proteome</keyword>
<feature type="region of interest" description="Disordered" evidence="1">
    <location>
        <begin position="240"/>
        <end position="268"/>
    </location>
</feature>
<dbReference type="EMBL" id="FMCV01000024">
    <property type="protein sequence ID" value="SCF40036.1"/>
    <property type="molecule type" value="Genomic_DNA"/>
</dbReference>
<proteinExistence type="predicted"/>